<feature type="domain" description="PKD" evidence="10">
    <location>
        <begin position="210"/>
        <end position="285"/>
    </location>
</feature>
<dbReference type="SMART" id="SM00089">
    <property type="entry name" value="PKD"/>
    <property type="match status" value="1"/>
</dbReference>
<proteinExistence type="inferred from homology"/>
<evidence type="ECO:0000256" key="6">
    <source>
        <dbReference type="ARBA" id="ARBA00022989"/>
    </source>
</evidence>
<dbReference type="InterPro" id="IPR022409">
    <property type="entry name" value="PKD/Chitinase_dom"/>
</dbReference>
<keyword evidence="6" id="KW-1133">Transmembrane helix</keyword>
<dbReference type="GO" id="GO:0030246">
    <property type="term" value="F:carbohydrate binding"/>
    <property type="evidence" value="ECO:0007669"/>
    <property type="project" value="InterPro"/>
</dbReference>
<keyword evidence="7" id="KW-0472">Membrane</keyword>
<dbReference type="RefSeq" id="WP_187731478.1">
    <property type="nucleotide sequence ID" value="NZ_CP060784.1"/>
</dbReference>
<name>A0A7H0GSC0_9BACT</name>
<gene>
    <name evidence="11" type="ORF">H9L05_13920</name>
</gene>
<evidence type="ECO:0000256" key="1">
    <source>
        <dbReference type="ARBA" id="ARBA00004115"/>
    </source>
</evidence>
<dbReference type="KEGG" id="hqi:H9L05_13920"/>
<dbReference type="EMBL" id="CP060784">
    <property type="protein sequence ID" value="QNP51186.1"/>
    <property type="molecule type" value="Genomic_DNA"/>
</dbReference>
<dbReference type="InterPro" id="IPR013783">
    <property type="entry name" value="Ig-like_fold"/>
</dbReference>
<dbReference type="Proteomes" id="UP000516093">
    <property type="component" value="Chromosome"/>
</dbReference>
<evidence type="ECO:0000256" key="4">
    <source>
        <dbReference type="ARBA" id="ARBA00022729"/>
    </source>
</evidence>
<dbReference type="InterPro" id="IPR000601">
    <property type="entry name" value="PKD_dom"/>
</dbReference>
<keyword evidence="12" id="KW-1185">Reference proteome</keyword>
<dbReference type="InterPro" id="IPR039155">
    <property type="entry name" value="MLEC"/>
</dbReference>
<dbReference type="FunFam" id="2.60.40.10:FF:000257">
    <property type="entry name" value="Dyslexia-associated protein KIAA0319-like"/>
    <property type="match status" value="1"/>
</dbReference>
<evidence type="ECO:0000313" key="12">
    <source>
        <dbReference type="Proteomes" id="UP000516093"/>
    </source>
</evidence>
<keyword evidence="8" id="KW-0325">Glycoprotein</keyword>
<dbReference type="InterPro" id="IPR008979">
    <property type="entry name" value="Galactose-bd-like_sf"/>
</dbReference>
<evidence type="ECO:0000256" key="5">
    <source>
        <dbReference type="ARBA" id="ARBA00022824"/>
    </source>
</evidence>
<dbReference type="InterPro" id="IPR035986">
    <property type="entry name" value="PKD_dom_sf"/>
</dbReference>
<evidence type="ECO:0000256" key="9">
    <source>
        <dbReference type="ARBA" id="ARBA00023277"/>
    </source>
</evidence>
<dbReference type="Pfam" id="PF11721">
    <property type="entry name" value="Malectin"/>
    <property type="match status" value="1"/>
</dbReference>
<comment type="similarity">
    <text evidence="2">Belongs to the malectin family.</text>
</comment>
<keyword evidence="4" id="KW-0732">Signal</keyword>
<keyword evidence="3" id="KW-0812">Transmembrane</keyword>
<dbReference type="Gene3D" id="2.60.40.10">
    <property type="entry name" value="Immunoglobulins"/>
    <property type="match status" value="1"/>
</dbReference>
<evidence type="ECO:0000256" key="3">
    <source>
        <dbReference type="ARBA" id="ARBA00022692"/>
    </source>
</evidence>
<keyword evidence="9" id="KW-0119">Carbohydrate metabolism</keyword>
<dbReference type="SUPFAM" id="SSF49299">
    <property type="entry name" value="PKD domain"/>
    <property type="match status" value="1"/>
</dbReference>
<reference evidence="11 12" key="1">
    <citation type="submission" date="2020-08" db="EMBL/GenBank/DDBJ databases">
        <title>Genome sequence of Hymenobacter qilianensis JCM 19763T.</title>
        <authorList>
            <person name="Hyun D.-W."/>
            <person name="Bae J.-W."/>
        </authorList>
    </citation>
    <scope>NUCLEOTIDE SEQUENCE [LARGE SCALE GENOMIC DNA]</scope>
    <source>
        <strain evidence="11 12">JCM 19763</strain>
    </source>
</reference>
<comment type="subcellular location">
    <subcellularLocation>
        <location evidence="1">Endoplasmic reticulum membrane</location>
        <topology evidence="1">Single-pass type I membrane protein</topology>
    </subcellularLocation>
</comment>
<dbReference type="Pfam" id="PF22352">
    <property type="entry name" value="K319L-like_PKD"/>
    <property type="match status" value="1"/>
</dbReference>
<dbReference type="AlphaFoldDB" id="A0A7H0GSC0"/>
<accession>A0A7H0GSC0</accession>
<evidence type="ECO:0000259" key="10">
    <source>
        <dbReference type="PROSITE" id="PS50093"/>
    </source>
</evidence>
<organism evidence="11 12">
    <name type="scientific">Hymenobacter qilianensis</name>
    <dbReference type="NCBI Taxonomy" id="1385715"/>
    <lineage>
        <taxon>Bacteria</taxon>
        <taxon>Pseudomonadati</taxon>
        <taxon>Bacteroidota</taxon>
        <taxon>Cytophagia</taxon>
        <taxon>Cytophagales</taxon>
        <taxon>Hymenobacteraceae</taxon>
        <taxon>Hymenobacter</taxon>
    </lineage>
</organism>
<dbReference type="PANTHER" id="PTHR13460:SF0">
    <property type="entry name" value="MALECTIN"/>
    <property type="match status" value="1"/>
</dbReference>
<sequence length="296" mass="30587">MTIRATDADGLFVEDTFQVTITNDTPPPAGTALYRVNAGGGQLTTSLGTFAADNSFAPTPGNSYTTSTAIANTSDDALYQSERYGNPFSYAFPVTSGQQYRVVLHFAEIDKWGSGLRVFDVSAEGSKVLDNYDIFQKAGGNFKAISETFTVTAADGTLNLAFSALASEGGVDNAKVSAIEVYSVSSTTPTNPAPVANAGADKTITLPTNSVVLTGSGTDDGSIKSYAWTQASGPSTATLSGVNTANLTASSLVSGSYVFSLTVTDNLDKASAADQVTVTVNPATTTPPPRARRYTG</sequence>
<evidence type="ECO:0000313" key="11">
    <source>
        <dbReference type="EMBL" id="QNP51186.1"/>
    </source>
</evidence>
<dbReference type="PROSITE" id="PS50093">
    <property type="entry name" value="PKD"/>
    <property type="match status" value="1"/>
</dbReference>
<evidence type="ECO:0000256" key="7">
    <source>
        <dbReference type="ARBA" id="ARBA00023136"/>
    </source>
</evidence>
<protein>
    <recommendedName>
        <fullName evidence="10">PKD domain-containing protein</fullName>
    </recommendedName>
</protein>
<dbReference type="Gene3D" id="2.60.120.430">
    <property type="entry name" value="Galactose-binding lectin"/>
    <property type="match status" value="1"/>
</dbReference>
<keyword evidence="5" id="KW-0256">Endoplasmic reticulum</keyword>
<evidence type="ECO:0000256" key="8">
    <source>
        <dbReference type="ARBA" id="ARBA00023180"/>
    </source>
</evidence>
<evidence type="ECO:0000256" key="2">
    <source>
        <dbReference type="ARBA" id="ARBA00009141"/>
    </source>
</evidence>
<dbReference type="SUPFAM" id="SSF49785">
    <property type="entry name" value="Galactose-binding domain-like"/>
    <property type="match status" value="1"/>
</dbReference>
<dbReference type="InterPro" id="IPR021720">
    <property type="entry name" value="Malectin_dom"/>
</dbReference>
<dbReference type="PANTHER" id="PTHR13460">
    <property type="match status" value="1"/>
</dbReference>
<dbReference type="GO" id="GO:0016020">
    <property type="term" value="C:membrane"/>
    <property type="evidence" value="ECO:0007669"/>
    <property type="project" value="TreeGrafter"/>
</dbReference>